<accession>A0A7X9HI73</accession>
<keyword evidence="1" id="KW-0472">Membrane</keyword>
<evidence type="ECO:0000313" key="2">
    <source>
        <dbReference type="EMBL" id="NMB70314.1"/>
    </source>
</evidence>
<keyword evidence="1" id="KW-1133">Transmembrane helix</keyword>
<keyword evidence="1" id="KW-0812">Transmembrane</keyword>
<feature type="transmembrane region" description="Helical" evidence="1">
    <location>
        <begin position="132"/>
        <end position="156"/>
    </location>
</feature>
<proteinExistence type="predicted"/>
<dbReference type="AlphaFoldDB" id="A0A7X9HI73"/>
<feature type="transmembrane region" description="Helical" evidence="1">
    <location>
        <begin position="86"/>
        <end position="111"/>
    </location>
</feature>
<sequence>MLLTPHALVGIAIASTVPEIPIAVPVSFVMHFMGDLVPHWDFYTHTTREQKLNGWRPIAVMADLVIGVATGTFFTLYALWVLKNPYLAANIFLSAIASVLPDVLTGPALYMDKAPLPFRWMYAIQKRMQFPAELPWGIFTQVVVAVFCLGLILGSLTL</sequence>
<evidence type="ECO:0000313" key="3">
    <source>
        <dbReference type="Proteomes" id="UP000526033"/>
    </source>
</evidence>
<evidence type="ECO:0000256" key="1">
    <source>
        <dbReference type="SAM" id="Phobius"/>
    </source>
</evidence>
<reference evidence="2 3" key="1">
    <citation type="journal article" date="2020" name="Biotechnol. Biofuels">
        <title>New insights from the biogas microbiome by comprehensive genome-resolved metagenomics of nearly 1600 species originating from multiple anaerobic digesters.</title>
        <authorList>
            <person name="Campanaro S."/>
            <person name="Treu L."/>
            <person name="Rodriguez-R L.M."/>
            <person name="Kovalovszki A."/>
            <person name="Ziels R.M."/>
            <person name="Maus I."/>
            <person name="Zhu X."/>
            <person name="Kougias P.G."/>
            <person name="Basile A."/>
            <person name="Luo G."/>
            <person name="Schluter A."/>
            <person name="Konstantinidis K.T."/>
            <person name="Angelidaki I."/>
        </authorList>
    </citation>
    <scope>NUCLEOTIDE SEQUENCE [LARGE SCALE GENOMIC DNA]</scope>
    <source>
        <strain evidence="2">AS27yjCOA_165</strain>
    </source>
</reference>
<organism evidence="2 3">
    <name type="scientific">candidate division WWE3 bacterium</name>
    <dbReference type="NCBI Taxonomy" id="2053526"/>
    <lineage>
        <taxon>Bacteria</taxon>
        <taxon>Katanobacteria</taxon>
    </lineage>
</organism>
<comment type="caution">
    <text evidence="2">The sequence shown here is derived from an EMBL/GenBank/DDBJ whole genome shotgun (WGS) entry which is preliminary data.</text>
</comment>
<name>A0A7X9HI73_UNCKA</name>
<feature type="transmembrane region" description="Helical" evidence="1">
    <location>
        <begin position="58"/>
        <end position="80"/>
    </location>
</feature>
<protein>
    <submittedName>
        <fullName evidence="2">Uncharacterized protein</fullName>
    </submittedName>
</protein>
<dbReference type="Proteomes" id="UP000526033">
    <property type="component" value="Unassembled WGS sequence"/>
</dbReference>
<dbReference type="EMBL" id="JAAZNL010000048">
    <property type="protein sequence ID" value="NMB70314.1"/>
    <property type="molecule type" value="Genomic_DNA"/>
</dbReference>
<gene>
    <name evidence="2" type="ORF">GYA27_03885</name>
</gene>